<comment type="similarity">
    <text evidence="2">Belongs to the CPA3 antiporters (TC 2.A.63) subunit F family.</text>
</comment>
<feature type="transmembrane region" description="Helical" evidence="8">
    <location>
        <begin position="6"/>
        <end position="24"/>
    </location>
</feature>
<comment type="subcellular location">
    <subcellularLocation>
        <location evidence="1">Cell membrane</location>
        <topology evidence="1">Multi-pass membrane protein</topology>
    </subcellularLocation>
</comment>
<dbReference type="Pfam" id="PF04066">
    <property type="entry name" value="MrpF_PhaF"/>
    <property type="match status" value="1"/>
</dbReference>
<proteinExistence type="inferred from homology"/>
<evidence type="ECO:0000256" key="3">
    <source>
        <dbReference type="ARBA" id="ARBA00022448"/>
    </source>
</evidence>
<evidence type="ECO:0000256" key="6">
    <source>
        <dbReference type="ARBA" id="ARBA00022989"/>
    </source>
</evidence>
<keyword evidence="6 8" id="KW-1133">Transmembrane helix</keyword>
<evidence type="ECO:0000256" key="1">
    <source>
        <dbReference type="ARBA" id="ARBA00004651"/>
    </source>
</evidence>
<evidence type="ECO:0000256" key="2">
    <source>
        <dbReference type="ARBA" id="ARBA00009212"/>
    </source>
</evidence>
<keyword evidence="5 8" id="KW-0812">Transmembrane</keyword>
<protein>
    <submittedName>
        <fullName evidence="9">Monovalent cation/H+ antiporter complex subunit F</fullName>
    </submittedName>
</protein>
<organism evidence="9 10">
    <name type="scientific">Micrococcoides hystricis</name>
    <dbReference type="NCBI Taxonomy" id="1572761"/>
    <lineage>
        <taxon>Bacteria</taxon>
        <taxon>Bacillati</taxon>
        <taxon>Actinomycetota</taxon>
        <taxon>Actinomycetes</taxon>
        <taxon>Micrococcales</taxon>
        <taxon>Micrococcaceae</taxon>
        <taxon>Micrococcoides</taxon>
    </lineage>
</organism>
<dbReference type="InterPro" id="IPR007208">
    <property type="entry name" value="MrpF/PhaF-like"/>
</dbReference>
<keyword evidence="4" id="KW-1003">Cell membrane</keyword>
<gene>
    <name evidence="9" type="ORF">ACFFFR_11320</name>
</gene>
<evidence type="ECO:0000256" key="8">
    <source>
        <dbReference type="SAM" id="Phobius"/>
    </source>
</evidence>
<keyword evidence="10" id="KW-1185">Reference proteome</keyword>
<reference evidence="9 10" key="1">
    <citation type="submission" date="2024-09" db="EMBL/GenBank/DDBJ databases">
        <authorList>
            <person name="Sun Q."/>
            <person name="Mori K."/>
        </authorList>
    </citation>
    <scope>NUCLEOTIDE SEQUENCE [LARGE SCALE GENOMIC DNA]</scope>
    <source>
        <strain evidence="9 10">NCAIM B.02604</strain>
    </source>
</reference>
<evidence type="ECO:0000313" key="9">
    <source>
        <dbReference type="EMBL" id="MFC0582957.1"/>
    </source>
</evidence>
<name>A0ABV6PCX0_9MICC</name>
<feature type="transmembrane region" description="Helical" evidence="8">
    <location>
        <begin position="36"/>
        <end position="56"/>
    </location>
</feature>
<feature type="transmembrane region" description="Helical" evidence="8">
    <location>
        <begin position="62"/>
        <end position="85"/>
    </location>
</feature>
<evidence type="ECO:0000313" key="10">
    <source>
        <dbReference type="Proteomes" id="UP001589862"/>
    </source>
</evidence>
<evidence type="ECO:0000256" key="7">
    <source>
        <dbReference type="ARBA" id="ARBA00023136"/>
    </source>
</evidence>
<dbReference type="PANTHER" id="PTHR34702">
    <property type="entry name" value="NA(+)/H(+) ANTIPORTER SUBUNIT F1"/>
    <property type="match status" value="1"/>
</dbReference>
<evidence type="ECO:0000256" key="5">
    <source>
        <dbReference type="ARBA" id="ARBA00022692"/>
    </source>
</evidence>
<comment type="caution">
    <text evidence="9">The sequence shown here is derived from an EMBL/GenBank/DDBJ whole genome shotgun (WGS) entry which is preliminary data.</text>
</comment>
<dbReference type="RefSeq" id="WP_377460531.1">
    <property type="nucleotide sequence ID" value="NZ_JBHLUB010000032.1"/>
</dbReference>
<accession>A0ABV6PCX0</accession>
<dbReference type="PANTHER" id="PTHR34702:SF1">
    <property type="entry name" value="NA(+)_H(+) ANTIPORTER SUBUNIT F"/>
    <property type="match status" value="1"/>
</dbReference>
<keyword evidence="7 8" id="KW-0472">Membrane</keyword>
<dbReference type="EMBL" id="JBHLUB010000032">
    <property type="protein sequence ID" value="MFC0582957.1"/>
    <property type="molecule type" value="Genomic_DNA"/>
</dbReference>
<sequence length="99" mass="10673">MNPIEIAYPITLVILGISALASVYRIFIGPTLLDRIIAADVLIITVSSTIVVSMIRNGTMDSVVLVMVASVIGFIGSVTIARFVLERSRIGDPIRQEQS</sequence>
<keyword evidence="3" id="KW-0813">Transport</keyword>
<dbReference type="Proteomes" id="UP001589862">
    <property type="component" value="Unassembled WGS sequence"/>
</dbReference>
<evidence type="ECO:0000256" key="4">
    <source>
        <dbReference type="ARBA" id="ARBA00022475"/>
    </source>
</evidence>